<evidence type="ECO:0000313" key="1">
    <source>
        <dbReference type="EMBL" id="SFK23019.1"/>
    </source>
</evidence>
<dbReference type="Gene3D" id="3.40.50.12500">
    <property type="match status" value="1"/>
</dbReference>
<gene>
    <name evidence="1" type="ORF">SAMN02745775_101653</name>
</gene>
<dbReference type="STRING" id="1123062.SAMN02745775_101653"/>
<dbReference type="OrthoDB" id="9816064at2"/>
<dbReference type="Pfam" id="PF17645">
    <property type="entry name" value="Amdase"/>
    <property type="match status" value="1"/>
</dbReference>
<name>A0A1I3XUQ0_9PROT</name>
<organism evidence="1 2">
    <name type="scientific">Falsiroseomonas stagni DSM 19981</name>
    <dbReference type="NCBI Taxonomy" id="1123062"/>
    <lineage>
        <taxon>Bacteria</taxon>
        <taxon>Pseudomonadati</taxon>
        <taxon>Pseudomonadota</taxon>
        <taxon>Alphaproteobacteria</taxon>
        <taxon>Acetobacterales</taxon>
        <taxon>Roseomonadaceae</taxon>
        <taxon>Falsiroseomonas</taxon>
    </lineage>
</organism>
<keyword evidence="2" id="KW-1185">Reference proteome</keyword>
<reference evidence="1 2" key="1">
    <citation type="submission" date="2016-10" db="EMBL/GenBank/DDBJ databases">
        <authorList>
            <person name="de Groot N.N."/>
        </authorList>
    </citation>
    <scope>NUCLEOTIDE SEQUENCE [LARGE SCALE GENOMIC DNA]</scope>
    <source>
        <strain evidence="1 2">DSM 19981</strain>
    </source>
</reference>
<dbReference type="EMBL" id="FOSQ01000001">
    <property type="protein sequence ID" value="SFK23019.1"/>
    <property type="molecule type" value="Genomic_DNA"/>
</dbReference>
<dbReference type="InterPro" id="IPR026286">
    <property type="entry name" value="MaiA/AMDase"/>
</dbReference>
<dbReference type="GO" id="GO:0016853">
    <property type="term" value="F:isomerase activity"/>
    <property type="evidence" value="ECO:0007669"/>
    <property type="project" value="UniProtKB-KW"/>
</dbReference>
<keyword evidence="1" id="KW-0413">Isomerase</keyword>
<sequence>MVDVLGWRGCFGVVTPSTNTVVQPEYDTMRPRGITNHVARMHIANDALNSDADFNTLISRIDAALEGALERVLTAQPDRIVLGISAESIWGGGLAAARAIQDRVDRMTGGLPFTQAADALPAALKALGITGPVGLVTPYFPVAHSHLVNYLAEIGCEVVAARHLQRPSPVGIGLTPLATLREAINEVNRPEVRAIIQFGANLPMMHLAAQAEAWLGKPVIAINAATYWHALRSHGITDRITGCGRLLEEH</sequence>
<accession>A0A1I3XUQ0</accession>
<evidence type="ECO:0000313" key="2">
    <source>
        <dbReference type="Proteomes" id="UP000199473"/>
    </source>
</evidence>
<dbReference type="PIRSF" id="PIRSF015736">
    <property type="entry name" value="MI"/>
    <property type="match status" value="1"/>
</dbReference>
<dbReference type="Proteomes" id="UP000199473">
    <property type="component" value="Unassembled WGS sequence"/>
</dbReference>
<dbReference type="PANTHER" id="PTHR40267:SF1">
    <property type="entry name" value="BLR3294 PROTEIN"/>
    <property type="match status" value="1"/>
</dbReference>
<proteinExistence type="predicted"/>
<dbReference type="InterPro" id="IPR053714">
    <property type="entry name" value="Iso_Racemase_Enz_sf"/>
</dbReference>
<dbReference type="PANTHER" id="PTHR40267">
    <property type="entry name" value="BLR3294 PROTEIN"/>
    <property type="match status" value="1"/>
</dbReference>
<dbReference type="RefSeq" id="WP_092955394.1">
    <property type="nucleotide sequence ID" value="NZ_FOSQ01000001.1"/>
</dbReference>
<protein>
    <submittedName>
        <fullName evidence="1">Maleate isomerase</fullName>
    </submittedName>
</protein>
<dbReference type="AlphaFoldDB" id="A0A1I3XUQ0"/>